<name>A0A8S1R7U2_9CILI</name>
<dbReference type="PANTHER" id="PTHR44899:SF3">
    <property type="entry name" value="SERINE_THREONINE-PROTEIN KINASE NEK1"/>
    <property type="match status" value="1"/>
</dbReference>
<dbReference type="InterPro" id="IPR000719">
    <property type="entry name" value="Prot_kinase_dom"/>
</dbReference>
<evidence type="ECO:0000256" key="1">
    <source>
        <dbReference type="ARBA" id="ARBA00012513"/>
    </source>
</evidence>
<accession>A0A8S1R7U2</accession>
<comment type="caution">
    <text evidence="10">The sequence shown here is derived from an EMBL/GenBank/DDBJ whole genome shotgun (WGS) entry which is preliminary data.</text>
</comment>
<keyword evidence="4" id="KW-0547">Nucleotide-binding</keyword>
<dbReference type="GO" id="GO:0005524">
    <property type="term" value="F:ATP binding"/>
    <property type="evidence" value="ECO:0007669"/>
    <property type="project" value="UniProtKB-KW"/>
</dbReference>
<dbReference type="InterPro" id="IPR008271">
    <property type="entry name" value="Ser/Thr_kinase_AS"/>
</dbReference>
<dbReference type="GO" id="GO:0004674">
    <property type="term" value="F:protein serine/threonine kinase activity"/>
    <property type="evidence" value="ECO:0007669"/>
    <property type="project" value="UniProtKB-KW"/>
</dbReference>
<evidence type="ECO:0000259" key="9">
    <source>
        <dbReference type="PROSITE" id="PS50011"/>
    </source>
</evidence>
<dbReference type="InterPro" id="IPR051131">
    <property type="entry name" value="NEK_Ser/Thr_kinase_NIMA"/>
</dbReference>
<dbReference type="Proteomes" id="UP000692954">
    <property type="component" value="Unassembled WGS sequence"/>
</dbReference>
<organism evidence="10 11">
    <name type="scientific">Paramecium sonneborni</name>
    <dbReference type="NCBI Taxonomy" id="65129"/>
    <lineage>
        <taxon>Eukaryota</taxon>
        <taxon>Sar</taxon>
        <taxon>Alveolata</taxon>
        <taxon>Ciliophora</taxon>
        <taxon>Intramacronucleata</taxon>
        <taxon>Oligohymenophorea</taxon>
        <taxon>Peniculida</taxon>
        <taxon>Parameciidae</taxon>
        <taxon>Paramecium</taxon>
    </lineage>
</organism>
<dbReference type="PROSITE" id="PS00108">
    <property type="entry name" value="PROTEIN_KINASE_ST"/>
    <property type="match status" value="1"/>
</dbReference>
<gene>
    <name evidence="10" type="ORF">PSON_ATCC_30995.1.T1500094</name>
</gene>
<dbReference type="AlphaFoldDB" id="A0A8S1R7U2"/>
<keyword evidence="11" id="KW-1185">Reference proteome</keyword>
<evidence type="ECO:0000256" key="3">
    <source>
        <dbReference type="ARBA" id="ARBA00022679"/>
    </source>
</evidence>
<evidence type="ECO:0000256" key="2">
    <source>
        <dbReference type="ARBA" id="ARBA00022527"/>
    </source>
</evidence>
<sequence length="566" mass="67218">MSTIQVSHYSINKNEMLGKGAYGIVYSCKSENNLKNKDLCAKVIDYTTQITQVQKEVQLLKLLQKVDNPNLVQIHDIIIEKNQLYIIMDRCRGGDLKNLIQNYFLQKKYFSIVEIMDMIRQILLGYKSLIQNSIIHRDLKPANILVEFDANQRIILKLTDFGMGRILDDISIKQFQTRVGTPIYMAPQIVNGEPFSSKCDIFSLGIILHELAFLEIPQEGLNKLERYSFQKSLKIKPFVCPDLLQNSPSQQKQFIQKLINQMLSLKEERRPSWEELLKSEIMTFNIAPKIELKQISEQDNLLLSIHKGQEQCFNEKKFLELQGLIQKMDQKDELQQKVLLIIHMIINKAYLVYNLEQLFQEILKKQFSNFDNYQFQLIQTCLIGYRFKILQNAFAICFNDKCIKINSVFQTIFKDQLENVAQLFYYSNNQIIKQVKKFVLNFFVETKNIFTRAEDDLIKLKNKFNYPKNIDNFYKLIASENKADIEIYGRWFHFFWSQHIRKLFIYDKTKIQELKYLQLLVQIDRFLNLDKEYPFQNYDKVDINKMIQIETNKEKLEKQIYLRVFV</sequence>
<dbReference type="EC" id="2.7.11.1" evidence="1"/>
<keyword evidence="3" id="KW-0808">Transferase</keyword>
<evidence type="ECO:0000313" key="11">
    <source>
        <dbReference type="Proteomes" id="UP000692954"/>
    </source>
</evidence>
<dbReference type="SMART" id="SM00220">
    <property type="entry name" value="S_TKc"/>
    <property type="match status" value="1"/>
</dbReference>
<keyword evidence="2" id="KW-0723">Serine/threonine-protein kinase</keyword>
<comment type="catalytic activity">
    <reaction evidence="8">
        <text>L-seryl-[protein] + ATP = O-phospho-L-seryl-[protein] + ADP + H(+)</text>
        <dbReference type="Rhea" id="RHEA:17989"/>
        <dbReference type="Rhea" id="RHEA-COMP:9863"/>
        <dbReference type="Rhea" id="RHEA-COMP:11604"/>
        <dbReference type="ChEBI" id="CHEBI:15378"/>
        <dbReference type="ChEBI" id="CHEBI:29999"/>
        <dbReference type="ChEBI" id="CHEBI:30616"/>
        <dbReference type="ChEBI" id="CHEBI:83421"/>
        <dbReference type="ChEBI" id="CHEBI:456216"/>
        <dbReference type="EC" id="2.7.11.1"/>
    </reaction>
</comment>
<evidence type="ECO:0000256" key="7">
    <source>
        <dbReference type="ARBA" id="ARBA00047899"/>
    </source>
</evidence>
<keyword evidence="6" id="KW-0067">ATP-binding</keyword>
<evidence type="ECO:0000313" key="10">
    <source>
        <dbReference type="EMBL" id="CAD8124311.1"/>
    </source>
</evidence>
<evidence type="ECO:0000256" key="5">
    <source>
        <dbReference type="ARBA" id="ARBA00022777"/>
    </source>
</evidence>
<evidence type="ECO:0000256" key="6">
    <source>
        <dbReference type="ARBA" id="ARBA00022840"/>
    </source>
</evidence>
<dbReference type="OrthoDB" id="5337378at2759"/>
<protein>
    <recommendedName>
        <fullName evidence="1">non-specific serine/threonine protein kinase</fullName>
        <ecNumber evidence="1">2.7.11.1</ecNumber>
    </recommendedName>
</protein>
<keyword evidence="5" id="KW-0418">Kinase</keyword>
<feature type="domain" description="Protein kinase" evidence="9">
    <location>
        <begin position="11"/>
        <end position="282"/>
    </location>
</feature>
<comment type="catalytic activity">
    <reaction evidence="7">
        <text>L-threonyl-[protein] + ATP = O-phospho-L-threonyl-[protein] + ADP + H(+)</text>
        <dbReference type="Rhea" id="RHEA:46608"/>
        <dbReference type="Rhea" id="RHEA-COMP:11060"/>
        <dbReference type="Rhea" id="RHEA-COMP:11605"/>
        <dbReference type="ChEBI" id="CHEBI:15378"/>
        <dbReference type="ChEBI" id="CHEBI:30013"/>
        <dbReference type="ChEBI" id="CHEBI:30616"/>
        <dbReference type="ChEBI" id="CHEBI:61977"/>
        <dbReference type="ChEBI" id="CHEBI:456216"/>
        <dbReference type="EC" id="2.7.11.1"/>
    </reaction>
</comment>
<proteinExistence type="predicted"/>
<dbReference type="EMBL" id="CAJJDN010000150">
    <property type="protein sequence ID" value="CAD8124311.1"/>
    <property type="molecule type" value="Genomic_DNA"/>
</dbReference>
<dbReference type="PROSITE" id="PS50011">
    <property type="entry name" value="PROTEIN_KINASE_DOM"/>
    <property type="match status" value="1"/>
</dbReference>
<reference evidence="10" key="1">
    <citation type="submission" date="2021-01" db="EMBL/GenBank/DDBJ databases">
        <authorList>
            <consortium name="Genoscope - CEA"/>
            <person name="William W."/>
        </authorList>
    </citation>
    <scope>NUCLEOTIDE SEQUENCE</scope>
</reference>
<evidence type="ECO:0000256" key="4">
    <source>
        <dbReference type="ARBA" id="ARBA00022741"/>
    </source>
</evidence>
<dbReference type="PANTHER" id="PTHR44899">
    <property type="entry name" value="CAMK FAMILY PROTEIN KINASE"/>
    <property type="match status" value="1"/>
</dbReference>
<dbReference type="Pfam" id="PF00069">
    <property type="entry name" value="Pkinase"/>
    <property type="match status" value="1"/>
</dbReference>
<evidence type="ECO:0000256" key="8">
    <source>
        <dbReference type="ARBA" id="ARBA00048679"/>
    </source>
</evidence>